<dbReference type="AlphaFoldDB" id="A0A158QF91"/>
<evidence type="ECO:0000313" key="4">
    <source>
        <dbReference type="EMBL" id="VDL60840.1"/>
    </source>
</evidence>
<feature type="region of interest" description="Disordered" evidence="2">
    <location>
        <begin position="301"/>
        <end position="340"/>
    </location>
</feature>
<feature type="domain" description="C2H2-type" evidence="3">
    <location>
        <begin position="260"/>
        <end position="290"/>
    </location>
</feature>
<dbReference type="Proteomes" id="UP000274504">
    <property type="component" value="Unassembled WGS sequence"/>
</dbReference>
<reference evidence="4 5" key="2">
    <citation type="submission" date="2018-11" db="EMBL/GenBank/DDBJ databases">
        <authorList>
            <consortium name="Pathogen Informatics"/>
        </authorList>
    </citation>
    <scope>NUCLEOTIDE SEQUENCE [LARGE SCALE GENOMIC DNA]</scope>
</reference>
<evidence type="ECO:0000259" key="3">
    <source>
        <dbReference type="PROSITE" id="PS50157"/>
    </source>
</evidence>
<dbReference type="PROSITE" id="PS00028">
    <property type="entry name" value="ZINC_FINGER_C2H2_1"/>
    <property type="match status" value="1"/>
</dbReference>
<dbReference type="GO" id="GO:0008270">
    <property type="term" value="F:zinc ion binding"/>
    <property type="evidence" value="ECO:0007669"/>
    <property type="project" value="UniProtKB-KW"/>
</dbReference>
<keyword evidence="1" id="KW-0862">Zinc</keyword>
<keyword evidence="1" id="KW-0863">Zinc-finger</keyword>
<organism evidence="6">
    <name type="scientific">Hymenolepis diminuta</name>
    <name type="common">Rat tapeworm</name>
    <dbReference type="NCBI Taxonomy" id="6216"/>
    <lineage>
        <taxon>Eukaryota</taxon>
        <taxon>Metazoa</taxon>
        <taxon>Spiralia</taxon>
        <taxon>Lophotrochozoa</taxon>
        <taxon>Platyhelminthes</taxon>
        <taxon>Cestoda</taxon>
        <taxon>Eucestoda</taxon>
        <taxon>Cyclophyllidea</taxon>
        <taxon>Hymenolepididae</taxon>
        <taxon>Hymenolepis</taxon>
    </lineage>
</organism>
<accession>A0A158QF91</accession>
<dbReference type="InterPro" id="IPR013087">
    <property type="entry name" value="Znf_C2H2_type"/>
</dbReference>
<dbReference type="OrthoDB" id="6270588at2759"/>
<dbReference type="PROSITE" id="PS50157">
    <property type="entry name" value="ZINC_FINGER_C2H2_2"/>
    <property type="match status" value="1"/>
</dbReference>
<protein>
    <submittedName>
        <fullName evidence="6">C2H2-type domain-containing protein</fullName>
    </submittedName>
</protein>
<dbReference type="WBParaSite" id="HDID_0000852401-mRNA-1">
    <property type="protein sequence ID" value="HDID_0000852401-mRNA-1"/>
    <property type="gene ID" value="HDID_0000852401"/>
</dbReference>
<gene>
    <name evidence="4" type="ORF">HDID_LOCUS8522</name>
</gene>
<proteinExistence type="predicted"/>
<evidence type="ECO:0000256" key="1">
    <source>
        <dbReference type="PROSITE-ProRule" id="PRU00042"/>
    </source>
</evidence>
<feature type="region of interest" description="Disordered" evidence="2">
    <location>
        <begin position="82"/>
        <end position="106"/>
    </location>
</feature>
<name>A0A158QF91_HYMDI</name>
<dbReference type="EMBL" id="UYSG01011091">
    <property type="protein sequence ID" value="VDL60840.1"/>
    <property type="molecule type" value="Genomic_DNA"/>
</dbReference>
<reference evidence="6" key="1">
    <citation type="submission" date="2016-04" db="UniProtKB">
        <authorList>
            <consortium name="WormBaseParasite"/>
        </authorList>
    </citation>
    <scope>IDENTIFICATION</scope>
</reference>
<keyword evidence="1" id="KW-0479">Metal-binding</keyword>
<sequence>MHSTKDPQYLSTLHPSYLPTTLANPGDILFSTTTTNHRSNSFLHPSISSRRHQKISVFSLVDPNIELPTISANEVEQIFSQLQSSNTSSQPTSRKTTGNWLSKDDSFTPPPIKRSFGGCITPAVSYSNNPVQTQQSSQMRTSSLVAALQLPPLGSVNSNSNSSASPPLHVALRRQLLAPLNTLTNLSSAAKQRQENLTVRLANRAKLTAAARIPVVANGSLVDSECSTPTRTVVSQQASIVTPSSNDPHIPLDPNERFRFVCPHPRCGRRYQARIGLTRHLMKYHEESVESAEDILPLKSSASKTQQETLQSSTVASTNGCEDNTTANRPSHSPVANTNESVSSSVTSVINNSNTSSNLKLCFSVKTVRIFINP</sequence>
<feature type="compositionally biased region" description="Polar residues" evidence="2">
    <location>
        <begin position="301"/>
        <end position="336"/>
    </location>
</feature>
<feature type="compositionally biased region" description="Polar residues" evidence="2">
    <location>
        <begin position="82"/>
        <end position="100"/>
    </location>
</feature>
<evidence type="ECO:0000313" key="5">
    <source>
        <dbReference type="Proteomes" id="UP000274504"/>
    </source>
</evidence>
<evidence type="ECO:0000256" key="2">
    <source>
        <dbReference type="SAM" id="MobiDB-lite"/>
    </source>
</evidence>
<evidence type="ECO:0000313" key="6">
    <source>
        <dbReference type="WBParaSite" id="HDID_0000852401-mRNA-1"/>
    </source>
</evidence>